<organism evidence="5 6">
    <name type="scientific">Geobacillus stearothermophilus</name>
    <name type="common">Bacillus stearothermophilus</name>
    <dbReference type="NCBI Taxonomy" id="1422"/>
    <lineage>
        <taxon>Bacteria</taxon>
        <taxon>Bacillati</taxon>
        <taxon>Bacillota</taxon>
        <taxon>Bacilli</taxon>
        <taxon>Bacillales</taxon>
        <taxon>Anoxybacillaceae</taxon>
        <taxon>Geobacillus</taxon>
    </lineage>
</organism>
<name>A0A150MS90_GEOSE</name>
<protein>
    <recommendedName>
        <fullName evidence="3">Isocitrase</fullName>
    </recommendedName>
    <alternativeName>
        <fullName evidence="4">Isocitratase</fullName>
    </alternativeName>
</protein>
<dbReference type="PANTHER" id="PTHR21631">
    <property type="entry name" value="ISOCITRATE LYASE/MALATE SYNTHASE"/>
    <property type="match status" value="1"/>
</dbReference>
<evidence type="ECO:0000313" key="6">
    <source>
        <dbReference type="Proteomes" id="UP000075424"/>
    </source>
</evidence>
<dbReference type="Gene3D" id="3.20.20.60">
    <property type="entry name" value="Phosphoenolpyruvate-binding domains"/>
    <property type="match status" value="1"/>
</dbReference>
<gene>
    <name evidence="5" type="ORF">B4109_0582</name>
</gene>
<evidence type="ECO:0000256" key="4">
    <source>
        <dbReference type="ARBA" id="ARBA00031921"/>
    </source>
</evidence>
<dbReference type="GO" id="GO:0019752">
    <property type="term" value="P:carboxylic acid metabolic process"/>
    <property type="evidence" value="ECO:0007669"/>
    <property type="project" value="InterPro"/>
</dbReference>
<comment type="caution">
    <text evidence="5">The sequence shown here is derived from an EMBL/GenBank/DDBJ whole genome shotgun (WGS) entry which is preliminary data.</text>
</comment>
<evidence type="ECO:0000256" key="2">
    <source>
        <dbReference type="ARBA" id="ARBA00023531"/>
    </source>
</evidence>
<dbReference type="GO" id="GO:0004451">
    <property type="term" value="F:isocitrate lyase activity"/>
    <property type="evidence" value="ECO:0007669"/>
    <property type="project" value="UniProtKB-EC"/>
</dbReference>
<dbReference type="InterPro" id="IPR040442">
    <property type="entry name" value="Pyrv_kinase-like_dom_sf"/>
</dbReference>
<sequence>MPGRGKLLAYNCSPSFNWKKKLDDETIAKFQQELGKMGYKFQFVTLARFHALNYSMFELARGYKERGMAAYAELQQAEFAAEKYGYTATRHQREVGTGYFDEVAQVISGGQASTVALKGSTEEEQFTTA</sequence>
<dbReference type="PANTHER" id="PTHR21631:SF3">
    <property type="entry name" value="BIFUNCTIONAL GLYOXYLATE CYCLE PROTEIN"/>
    <property type="match status" value="1"/>
</dbReference>
<dbReference type="InterPro" id="IPR015813">
    <property type="entry name" value="Pyrv/PenolPyrv_kinase-like_dom"/>
</dbReference>
<accession>A0A150MS90</accession>
<dbReference type="Proteomes" id="UP000075424">
    <property type="component" value="Unassembled WGS sequence"/>
</dbReference>
<dbReference type="Pfam" id="PF00463">
    <property type="entry name" value="ICL"/>
    <property type="match status" value="1"/>
</dbReference>
<dbReference type="SUPFAM" id="SSF51621">
    <property type="entry name" value="Phosphoenolpyruvate/pyruvate domain"/>
    <property type="match status" value="1"/>
</dbReference>
<comment type="catalytic activity">
    <reaction evidence="2">
        <text>D-threo-isocitrate = glyoxylate + succinate</text>
        <dbReference type="Rhea" id="RHEA:13245"/>
        <dbReference type="ChEBI" id="CHEBI:15562"/>
        <dbReference type="ChEBI" id="CHEBI:30031"/>
        <dbReference type="ChEBI" id="CHEBI:36655"/>
        <dbReference type="EC" id="4.1.3.1"/>
    </reaction>
</comment>
<dbReference type="EMBL" id="LQYV01000056">
    <property type="protein sequence ID" value="KYD27212.1"/>
    <property type="molecule type" value="Genomic_DNA"/>
</dbReference>
<evidence type="ECO:0000256" key="3">
    <source>
        <dbReference type="ARBA" id="ARBA00031022"/>
    </source>
</evidence>
<keyword evidence="1 5" id="KW-0456">Lyase</keyword>
<proteinExistence type="predicted"/>
<evidence type="ECO:0000313" key="5">
    <source>
        <dbReference type="EMBL" id="KYD27212.1"/>
    </source>
</evidence>
<dbReference type="AlphaFoldDB" id="A0A150MS90"/>
<reference evidence="5 6" key="1">
    <citation type="submission" date="2016-01" db="EMBL/GenBank/DDBJ databases">
        <title>Draft Genome Sequences of Seven Thermophilic Sporeformers Isolated from Foods.</title>
        <authorList>
            <person name="Berendsen E.M."/>
            <person name="Wells-Bennik M.H."/>
            <person name="Krawcyk A.O."/>
            <person name="De Jong A."/>
            <person name="Holsappel S."/>
            <person name="Eijlander R.T."/>
            <person name="Kuipers O.P."/>
        </authorList>
    </citation>
    <scope>NUCLEOTIDE SEQUENCE [LARGE SCALE GENOMIC DNA]</scope>
    <source>
        <strain evidence="5 6">B4109</strain>
    </source>
</reference>
<evidence type="ECO:0000256" key="1">
    <source>
        <dbReference type="ARBA" id="ARBA00023239"/>
    </source>
</evidence>
<dbReference type="PATRIC" id="fig|1422.18.peg.3134"/>
<dbReference type="InterPro" id="IPR006254">
    <property type="entry name" value="Isocitrate_lyase"/>
</dbReference>